<name>A0A3B0X5V3_9ZZZZ</name>
<reference evidence="1" key="1">
    <citation type="submission" date="2018-06" db="EMBL/GenBank/DDBJ databases">
        <authorList>
            <person name="Zhirakovskaya E."/>
        </authorList>
    </citation>
    <scope>NUCLEOTIDE SEQUENCE</scope>
</reference>
<protein>
    <recommendedName>
        <fullName evidence="2">DinB-like domain-containing protein</fullName>
    </recommendedName>
</protein>
<dbReference type="EMBL" id="UOFJ01000117">
    <property type="protein sequence ID" value="VAW63695.1"/>
    <property type="molecule type" value="Genomic_DNA"/>
</dbReference>
<evidence type="ECO:0008006" key="2">
    <source>
        <dbReference type="Google" id="ProtNLM"/>
    </source>
</evidence>
<gene>
    <name evidence="1" type="ORF">MNBD_GAMMA10-1539</name>
</gene>
<sequence>MHKIISGCIEVLEQAEAFLCSSTQSSYQAITEPYFISSCGEHMRHVLDHFSAVSAHEQSGIIDYDSRQRGSDIETNIDSAQSTITQIKNWLCSVDNEKLEAPLFVQTEVSISTQDISHTPSCLGRELIFASAHAIHHFSMMSIAMKMQNLQADTSFGMAPATQTHLRSVKCAP</sequence>
<proteinExistence type="predicted"/>
<dbReference type="PANTHER" id="PTHR39473">
    <property type="match status" value="1"/>
</dbReference>
<dbReference type="AlphaFoldDB" id="A0A3B0X5V3"/>
<evidence type="ECO:0000313" key="1">
    <source>
        <dbReference type="EMBL" id="VAW63695.1"/>
    </source>
</evidence>
<accession>A0A3B0X5V3</accession>
<dbReference type="PANTHER" id="PTHR39473:SF1">
    <property type="entry name" value="DINB-LIKE DOMAIN-CONTAINING PROTEIN"/>
    <property type="match status" value="1"/>
</dbReference>
<organism evidence="1">
    <name type="scientific">hydrothermal vent metagenome</name>
    <dbReference type="NCBI Taxonomy" id="652676"/>
    <lineage>
        <taxon>unclassified sequences</taxon>
        <taxon>metagenomes</taxon>
        <taxon>ecological metagenomes</taxon>
    </lineage>
</organism>